<feature type="region of interest" description="Disordered" evidence="1">
    <location>
        <begin position="115"/>
        <end position="143"/>
    </location>
</feature>
<dbReference type="Pfam" id="PF18934">
    <property type="entry name" value="DUF5682"/>
    <property type="match status" value="1"/>
</dbReference>
<comment type="caution">
    <text evidence="2">The sequence shown here is derived from an EMBL/GenBank/DDBJ whole genome shotgun (WGS) entry which is preliminary data.</text>
</comment>
<reference evidence="2 3" key="1">
    <citation type="submission" date="2018-05" db="EMBL/GenBank/DDBJ databases">
        <title>Acuticoccus sediminis sp. nov., isolated from deep-sea sediment of Indian Ocean.</title>
        <authorList>
            <person name="Liu X."/>
            <person name="Lai Q."/>
            <person name="Du Y."/>
            <person name="Sun F."/>
            <person name="Zhang X."/>
            <person name="Wang S."/>
            <person name="Shao Z."/>
        </authorList>
    </citation>
    <scope>NUCLEOTIDE SEQUENCE [LARGE SCALE GENOMIC DNA]</scope>
    <source>
        <strain evidence="2 3">PTG4-2</strain>
    </source>
</reference>
<dbReference type="EMBL" id="QHHQ01000002">
    <property type="protein sequence ID" value="RAI01657.1"/>
    <property type="molecule type" value="Genomic_DNA"/>
</dbReference>
<dbReference type="OrthoDB" id="9768066at2"/>
<evidence type="ECO:0000313" key="3">
    <source>
        <dbReference type="Proteomes" id="UP000249590"/>
    </source>
</evidence>
<gene>
    <name evidence="2" type="ORF">DLJ53_09590</name>
</gene>
<dbReference type="InterPro" id="IPR050458">
    <property type="entry name" value="LolB"/>
</dbReference>
<dbReference type="PANTHER" id="PTHR30634">
    <property type="entry name" value="OUTER MEMBRANE LOLAB LIPOPROTEIN INSERTION APPARATUS"/>
    <property type="match status" value="1"/>
</dbReference>
<proteinExistence type="predicted"/>
<dbReference type="PANTHER" id="PTHR30634:SF16">
    <property type="entry name" value="OUTER-MEMBRANE LIPOPROTEIN LOLB"/>
    <property type="match status" value="1"/>
</dbReference>
<accession>A0A8B2P068</accession>
<evidence type="ECO:0000256" key="1">
    <source>
        <dbReference type="SAM" id="MobiDB-lite"/>
    </source>
</evidence>
<dbReference type="InterPro" id="IPR043737">
    <property type="entry name" value="DUF5682"/>
</dbReference>
<dbReference type="Proteomes" id="UP000249590">
    <property type="component" value="Unassembled WGS sequence"/>
</dbReference>
<keyword evidence="3" id="KW-1185">Reference proteome</keyword>
<dbReference type="RefSeq" id="WP_111344668.1">
    <property type="nucleotide sequence ID" value="NZ_QHHQ01000002.1"/>
</dbReference>
<sequence length="759" mass="80722">MQTDLWSDRGAAYFGIRHHGPGSARRLVEALDALRPTVVLIEGPSDLTPLLPMLASEAMVPPVALLAYPADDPGAASFWPFAVFSPEYQAARWAVAAGVPVRFIDLPVAWRHAPAEPGKADAGAEPDEASAGDEAAPDAAVDEAERDPIGLLARAAGYEDGESFWRDVIEENPEPGEIFEAVADAMTALRGDGPPPDRFEARREAHMRLEIASAVKASDGPVAVVCGAWHVPALRTWHAAKDDRALLKGAPRRRIAATWAPWTSPRLAVASGYGAGVVAPGWCRHLWESPRGEIATRWLARTAWALRSAGHLVSTASLIEAERLAVALSALRGKPQPGFEELREATVACLMGGQTALWSTIADPLLVGTEVGSIPDDVPLAPLLDDLARQQKTARLKPEALDRELSLDLRSESGLFRSTLLHRLDALGVGWGELQDPGRSRGTFRERWVLRWEPEHAVALVENLVYGPTIEKAAAGRLAAQMGEAHDLGRLAELVLQAMTAQLPDASARGIALIGERAGVTGDGLEMLAALPPLADVVRYGKARATATDQLAALFDKIAVQAALALGYAVRNLDAEAAAAMRAAVEAADGAVRLLGSDALADWNAALATVSASAAASRLVAGLATRLLYESEAMSSEDAVAHVARMLSPGTPIADAAAYFAGFFEGAGQRLLFDADLRACVDGWLTALEAEAFTAHLPLFRRVFGRLDRTERRRLMDVLFGAGGSGLRGLRPATDAETRWPAHHAMLTALLKKGAPDGR</sequence>
<protein>
    <submittedName>
        <fullName evidence="2">Uncharacterized protein</fullName>
    </submittedName>
</protein>
<name>A0A8B2P068_9HYPH</name>
<organism evidence="2 3">
    <name type="scientific">Acuticoccus sediminis</name>
    <dbReference type="NCBI Taxonomy" id="2184697"/>
    <lineage>
        <taxon>Bacteria</taxon>
        <taxon>Pseudomonadati</taxon>
        <taxon>Pseudomonadota</taxon>
        <taxon>Alphaproteobacteria</taxon>
        <taxon>Hyphomicrobiales</taxon>
        <taxon>Amorphaceae</taxon>
        <taxon>Acuticoccus</taxon>
    </lineage>
</organism>
<evidence type="ECO:0000313" key="2">
    <source>
        <dbReference type="EMBL" id="RAI01657.1"/>
    </source>
</evidence>
<dbReference type="AlphaFoldDB" id="A0A8B2P068"/>